<sequence length="577" mass="62427">MSKLTISPRLQPLTIENTDSHNRPDLVETPPALSRHASIRSNNTTGGTTTDTESSINIEKATLPTHTQEIEQNQPTSPPESEKPYHVFPKTYKRVLVAIIGVAGLFSGLSSNIYFPALETIASNLNISLADVSLTITSYLIVQGISPLFWGSLSDTVGRRPIYIASFIVYLIANIGLSFSPSFVVILLFRALQSAGSASTVSIGNGVIQDIAHPSEKGAYISCYQAIRNFSIAVGPVLGGALSHQFGFRSIFIFLVIIAAIVFVLILILLPETLRTVAGDGSIRLKGIHQPLIERLVKAPAGVHDEEDDSLRRKPVNLASFLAPLRLLGQPDVTLHLLFGGMVYAVWSMVTSSTTGIFKRHFGLNELELGLVFLPNGAGTIVGSSIAGYLMTRDFRTAQSAYNVAHDLPATHKLPARDIPADFPIERARLRHLPWITTLFVLSTTGYGLSLFCDPNPDADLDWRFTFPLLTQFMVAATSNALFALNQSLVSDLCPGQGAGSTAVNNLVRCSLGALGVSVVEMLITQFGPVRTFAALTLLIIFVASPLAVVNWIYGPGWRAARIEREKAHMADNAQNV</sequence>
<evidence type="ECO:0000256" key="2">
    <source>
        <dbReference type="ARBA" id="ARBA00022692"/>
    </source>
</evidence>
<name>A0ABR2IT90_9PEZI</name>
<keyword evidence="2 6" id="KW-0812">Transmembrane</keyword>
<keyword evidence="4 6" id="KW-0472">Membrane</keyword>
<gene>
    <name evidence="8" type="ORF">PGQ11_006306</name>
</gene>
<keyword evidence="9" id="KW-1185">Reference proteome</keyword>
<dbReference type="Proteomes" id="UP001390339">
    <property type="component" value="Unassembled WGS sequence"/>
</dbReference>
<evidence type="ECO:0000313" key="9">
    <source>
        <dbReference type="Proteomes" id="UP001390339"/>
    </source>
</evidence>
<dbReference type="InterPro" id="IPR011701">
    <property type="entry name" value="MFS"/>
</dbReference>
<evidence type="ECO:0000256" key="6">
    <source>
        <dbReference type="SAM" id="Phobius"/>
    </source>
</evidence>
<feature type="transmembrane region" description="Helical" evidence="6">
    <location>
        <begin position="370"/>
        <end position="390"/>
    </location>
</feature>
<proteinExistence type="predicted"/>
<evidence type="ECO:0000313" key="8">
    <source>
        <dbReference type="EMBL" id="KAK8867728.1"/>
    </source>
</evidence>
<dbReference type="Pfam" id="PF07690">
    <property type="entry name" value="MFS_1"/>
    <property type="match status" value="1"/>
</dbReference>
<organism evidence="8 9">
    <name type="scientific">Apiospora arundinis</name>
    <dbReference type="NCBI Taxonomy" id="335852"/>
    <lineage>
        <taxon>Eukaryota</taxon>
        <taxon>Fungi</taxon>
        <taxon>Dikarya</taxon>
        <taxon>Ascomycota</taxon>
        <taxon>Pezizomycotina</taxon>
        <taxon>Sordariomycetes</taxon>
        <taxon>Xylariomycetidae</taxon>
        <taxon>Amphisphaeriales</taxon>
        <taxon>Apiosporaceae</taxon>
        <taxon>Apiospora</taxon>
    </lineage>
</organism>
<evidence type="ECO:0000256" key="4">
    <source>
        <dbReference type="ARBA" id="ARBA00023136"/>
    </source>
</evidence>
<dbReference type="PANTHER" id="PTHR23502:SF26">
    <property type="entry name" value="MAJOR FACILITATOR SUPERFAMILY (MFS) PROFILE DOMAIN-CONTAINING PROTEIN"/>
    <property type="match status" value="1"/>
</dbReference>
<feature type="transmembrane region" description="Helical" evidence="6">
    <location>
        <begin position="433"/>
        <end position="453"/>
    </location>
</feature>
<dbReference type="PANTHER" id="PTHR23502">
    <property type="entry name" value="MAJOR FACILITATOR SUPERFAMILY"/>
    <property type="match status" value="1"/>
</dbReference>
<keyword evidence="3 6" id="KW-1133">Transmembrane helix</keyword>
<feature type="transmembrane region" description="Helical" evidence="6">
    <location>
        <begin position="333"/>
        <end position="350"/>
    </location>
</feature>
<evidence type="ECO:0000256" key="1">
    <source>
        <dbReference type="ARBA" id="ARBA00004141"/>
    </source>
</evidence>
<dbReference type="InterPro" id="IPR036259">
    <property type="entry name" value="MFS_trans_sf"/>
</dbReference>
<feature type="region of interest" description="Disordered" evidence="5">
    <location>
        <begin position="1"/>
        <end position="84"/>
    </location>
</feature>
<evidence type="ECO:0000259" key="7">
    <source>
        <dbReference type="PROSITE" id="PS50850"/>
    </source>
</evidence>
<accession>A0ABR2IT90</accession>
<reference evidence="8 9" key="1">
    <citation type="journal article" date="2024" name="IMA Fungus">
        <title>Apiospora arundinis, a panoply of carbohydrate-active enzymes and secondary metabolites.</title>
        <authorList>
            <person name="Sorensen T."/>
            <person name="Petersen C."/>
            <person name="Muurmann A.T."/>
            <person name="Christiansen J.V."/>
            <person name="Brundto M.L."/>
            <person name="Overgaard C.K."/>
            <person name="Boysen A.T."/>
            <person name="Wollenberg R.D."/>
            <person name="Larsen T.O."/>
            <person name="Sorensen J.L."/>
            <person name="Nielsen K.L."/>
            <person name="Sondergaard T.E."/>
        </authorList>
    </citation>
    <scope>NUCLEOTIDE SEQUENCE [LARGE SCALE GENOMIC DNA]</scope>
    <source>
        <strain evidence="8 9">AAU 773</strain>
    </source>
</reference>
<feature type="compositionally biased region" description="Polar residues" evidence="5">
    <location>
        <begin position="64"/>
        <end position="75"/>
    </location>
</feature>
<comment type="caution">
    <text evidence="8">The sequence shown here is derived from an EMBL/GenBank/DDBJ whole genome shotgun (WGS) entry which is preliminary data.</text>
</comment>
<dbReference type="EMBL" id="JAPCWZ010000004">
    <property type="protein sequence ID" value="KAK8867728.1"/>
    <property type="molecule type" value="Genomic_DNA"/>
</dbReference>
<dbReference type="InterPro" id="IPR020846">
    <property type="entry name" value="MFS_dom"/>
</dbReference>
<evidence type="ECO:0000256" key="3">
    <source>
        <dbReference type="ARBA" id="ARBA00022989"/>
    </source>
</evidence>
<feature type="transmembrane region" description="Helical" evidence="6">
    <location>
        <begin position="251"/>
        <end position="270"/>
    </location>
</feature>
<feature type="transmembrane region" description="Helical" evidence="6">
    <location>
        <begin position="95"/>
        <end position="115"/>
    </location>
</feature>
<feature type="domain" description="Major facilitator superfamily (MFS) profile" evidence="7">
    <location>
        <begin position="96"/>
        <end position="552"/>
    </location>
</feature>
<feature type="transmembrane region" description="Helical" evidence="6">
    <location>
        <begin position="465"/>
        <end position="485"/>
    </location>
</feature>
<evidence type="ECO:0000256" key="5">
    <source>
        <dbReference type="SAM" id="MobiDB-lite"/>
    </source>
</evidence>
<dbReference type="Gene3D" id="1.20.1720.10">
    <property type="entry name" value="Multidrug resistance protein D"/>
    <property type="match status" value="1"/>
</dbReference>
<dbReference type="SUPFAM" id="SSF103473">
    <property type="entry name" value="MFS general substrate transporter"/>
    <property type="match status" value="1"/>
</dbReference>
<feature type="transmembrane region" description="Helical" evidence="6">
    <location>
        <begin position="506"/>
        <end position="527"/>
    </location>
</feature>
<feature type="transmembrane region" description="Helical" evidence="6">
    <location>
        <begin position="162"/>
        <end position="189"/>
    </location>
</feature>
<feature type="transmembrane region" description="Helical" evidence="6">
    <location>
        <begin position="127"/>
        <end position="150"/>
    </location>
</feature>
<comment type="subcellular location">
    <subcellularLocation>
        <location evidence="1">Membrane</location>
        <topology evidence="1">Multi-pass membrane protein</topology>
    </subcellularLocation>
</comment>
<dbReference type="PROSITE" id="PS50850">
    <property type="entry name" value="MFS"/>
    <property type="match status" value="1"/>
</dbReference>
<protein>
    <submittedName>
        <fullName evidence="8">Itaconate transport protein</fullName>
    </submittedName>
</protein>
<dbReference type="Gene3D" id="1.20.1250.20">
    <property type="entry name" value="MFS general substrate transporter like domains"/>
    <property type="match status" value="1"/>
</dbReference>
<feature type="transmembrane region" description="Helical" evidence="6">
    <location>
        <begin position="533"/>
        <end position="554"/>
    </location>
</feature>